<dbReference type="GO" id="GO:0006749">
    <property type="term" value="P:glutathione metabolic process"/>
    <property type="evidence" value="ECO:0007669"/>
    <property type="project" value="TreeGrafter"/>
</dbReference>
<dbReference type="RefSeq" id="XP_022672687.1">
    <property type="nucleotide sequence ID" value="XM_022816952.1"/>
</dbReference>
<dbReference type="InterPro" id="IPR040079">
    <property type="entry name" value="Glutathione_S-Trfase"/>
</dbReference>
<name>A0A7M7KYB2_VARDE</name>
<dbReference type="SUPFAM" id="SSF47616">
    <property type="entry name" value="GST C-terminal domain-like"/>
    <property type="match status" value="1"/>
</dbReference>
<dbReference type="GO" id="GO:0045174">
    <property type="term" value="F:glutathione dehydrogenase (ascorbate) activity"/>
    <property type="evidence" value="ECO:0007669"/>
    <property type="project" value="TreeGrafter"/>
</dbReference>
<dbReference type="PANTHER" id="PTHR43968:SF6">
    <property type="entry name" value="GLUTATHIONE S-TRANSFERASE OMEGA"/>
    <property type="match status" value="1"/>
</dbReference>
<evidence type="ECO:0000259" key="2">
    <source>
        <dbReference type="PROSITE" id="PS50404"/>
    </source>
</evidence>
<dbReference type="PROSITE" id="PS50404">
    <property type="entry name" value="GST_NTER"/>
    <property type="match status" value="1"/>
</dbReference>
<dbReference type="InterPro" id="IPR036249">
    <property type="entry name" value="Thioredoxin-like_sf"/>
</dbReference>
<keyword evidence="4" id="KW-1185">Reference proteome</keyword>
<dbReference type="InterPro" id="IPR050983">
    <property type="entry name" value="GST_Omega/HSP26"/>
</dbReference>
<dbReference type="Gene3D" id="3.40.30.10">
    <property type="entry name" value="Glutaredoxin"/>
    <property type="match status" value="1"/>
</dbReference>
<dbReference type="InParanoid" id="A0A7M7KYB2"/>
<dbReference type="Gene3D" id="1.20.1050.10">
    <property type="match status" value="1"/>
</dbReference>
<evidence type="ECO:0000313" key="4">
    <source>
        <dbReference type="Proteomes" id="UP000594260"/>
    </source>
</evidence>
<dbReference type="PANTHER" id="PTHR43968">
    <property type="match status" value="1"/>
</dbReference>
<dbReference type="OMA" id="CPYTERI"/>
<dbReference type="OrthoDB" id="6505778at2759"/>
<protein>
    <recommendedName>
        <fullName evidence="2">GST N-terminal domain-containing protein</fullName>
    </recommendedName>
</protein>
<accession>A0A7M7KYB2</accession>
<dbReference type="SUPFAM" id="SSF52833">
    <property type="entry name" value="Thioredoxin-like"/>
    <property type="match status" value="1"/>
</dbReference>
<comment type="similarity">
    <text evidence="1">Belongs to the GST superfamily. Omega family.</text>
</comment>
<dbReference type="InterPro" id="IPR004045">
    <property type="entry name" value="Glutathione_S-Trfase_N"/>
</dbReference>
<dbReference type="InterPro" id="IPR036282">
    <property type="entry name" value="Glutathione-S-Trfase_C_sf"/>
</dbReference>
<sequence length="135" mass="15285">MRFCPFASRSLLVLLAKEIPHEVVNINLASKPEWYLGKSPSGKVPLLENDGVLLPESMVISEYLDETCSGRKLLPQDPYKKALDKVFLESFVFSPIFKVYFNKEQYAEGFDAFWSNAAVVEDELKKRGMKFLGGS</sequence>
<dbReference type="GO" id="GO:0004364">
    <property type="term" value="F:glutathione transferase activity"/>
    <property type="evidence" value="ECO:0007669"/>
    <property type="project" value="TreeGrafter"/>
</dbReference>
<feature type="domain" description="GST N-terminal" evidence="2">
    <location>
        <begin position="1"/>
        <end position="72"/>
    </location>
</feature>
<dbReference type="GeneID" id="111255220"/>
<evidence type="ECO:0000256" key="1">
    <source>
        <dbReference type="ARBA" id="ARBA00011067"/>
    </source>
</evidence>
<dbReference type="KEGG" id="vde:111255220"/>
<proteinExistence type="inferred from homology"/>
<dbReference type="EnsemblMetazoa" id="XM_022816952">
    <property type="protein sequence ID" value="XP_022672687"/>
    <property type="gene ID" value="LOC111255220"/>
</dbReference>
<reference evidence="3" key="1">
    <citation type="submission" date="2021-01" db="UniProtKB">
        <authorList>
            <consortium name="EnsemblMetazoa"/>
        </authorList>
    </citation>
    <scope>IDENTIFICATION</scope>
</reference>
<evidence type="ECO:0000313" key="3">
    <source>
        <dbReference type="EnsemblMetazoa" id="XP_022672687"/>
    </source>
</evidence>
<dbReference type="Pfam" id="PF13417">
    <property type="entry name" value="GST_N_3"/>
    <property type="match status" value="1"/>
</dbReference>
<dbReference type="GO" id="GO:0005737">
    <property type="term" value="C:cytoplasm"/>
    <property type="evidence" value="ECO:0007669"/>
    <property type="project" value="TreeGrafter"/>
</dbReference>
<organism evidence="3 4">
    <name type="scientific">Varroa destructor</name>
    <name type="common">Honeybee mite</name>
    <dbReference type="NCBI Taxonomy" id="109461"/>
    <lineage>
        <taxon>Eukaryota</taxon>
        <taxon>Metazoa</taxon>
        <taxon>Ecdysozoa</taxon>
        <taxon>Arthropoda</taxon>
        <taxon>Chelicerata</taxon>
        <taxon>Arachnida</taxon>
        <taxon>Acari</taxon>
        <taxon>Parasitiformes</taxon>
        <taxon>Mesostigmata</taxon>
        <taxon>Gamasina</taxon>
        <taxon>Dermanyssoidea</taxon>
        <taxon>Varroidae</taxon>
        <taxon>Varroa</taxon>
    </lineage>
</organism>
<dbReference type="SFLD" id="SFLDS00019">
    <property type="entry name" value="Glutathione_Transferase_(cytos"/>
    <property type="match status" value="1"/>
</dbReference>
<dbReference type="FunCoup" id="A0A7M7KYB2">
    <property type="interactions" value="749"/>
</dbReference>
<dbReference type="AlphaFoldDB" id="A0A7M7KYB2"/>
<dbReference type="SFLD" id="SFLDG00358">
    <property type="entry name" value="Main_(cytGST)"/>
    <property type="match status" value="1"/>
</dbReference>
<dbReference type="Proteomes" id="UP000594260">
    <property type="component" value="Unplaced"/>
</dbReference>
<dbReference type="FunFam" id="3.40.30.10:FF:000123">
    <property type="entry name" value="Glutathione transferase o1"/>
    <property type="match status" value="1"/>
</dbReference>